<sequence length="61" mass="6958">MNINSPAELKAFFITEVLERYAEKTGKALEALADLFMTNEDFRNLIMDEVEVEAKQVVAHI</sequence>
<comment type="caution">
    <text evidence="1">The sequence shown here is derived from an EMBL/GenBank/DDBJ whole genome shotgun (WGS) entry which is preliminary data.</text>
</comment>
<evidence type="ECO:0000313" key="1">
    <source>
        <dbReference type="EMBL" id="RFN62318.1"/>
    </source>
</evidence>
<name>A0A1Q5Y409_HAEIF</name>
<gene>
    <name evidence="1" type="ORF">CH627_09870</name>
</gene>
<proteinExistence type="predicted"/>
<dbReference type="EMBL" id="QVJI01000026">
    <property type="protein sequence ID" value="RFN62318.1"/>
    <property type="molecule type" value="Genomic_DNA"/>
</dbReference>
<reference evidence="1" key="1">
    <citation type="submission" date="2018-08" db="EMBL/GenBank/DDBJ databases">
        <title>Antagonistic pleiotropy in the bifunctional surface protein FadL/P1 during adaptation of Haemophilus influenzae to chronic lung infection associated with COPD.</title>
        <authorList>
            <person name="Moleres J."/>
            <person name="Ehrlich R."/>
        </authorList>
    </citation>
    <scope>NUCLEOTIDE SEQUENCE [LARGE SCALE GENOMIC DNA]</scope>
    <source>
        <strain evidence="1">P668-6062</strain>
    </source>
</reference>
<organism evidence="1">
    <name type="scientific">Haemophilus influenzae</name>
    <dbReference type="NCBI Taxonomy" id="727"/>
    <lineage>
        <taxon>Bacteria</taxon>
        <taxon>Pseudomonadati</taxon>
        <taxon>Pseudomonadota</taxon>
        <taxon>Gammaproteobacteria</taxon>
        <taxon>Pasteurellales</taxon>
        <taxon>Pasteurellaceae</taxon>
        <taxon>Haemophilus</taxon>
    </lineage>
</organism>
<dbReference type="RefSeq" id="WP_005651099.1">
    <property type="nucleotide sequence ID" value="NZ_AP018771.1"/>
</dbReference>
<accession>A0A1Q5Y409</accession>
<dbReference type="AlphaFoldDB" id="A0A1Q5Y409"/>
<dbReference type="KEGG" id="hix:NTHI723_01836"/>
<protein>
    <submittedName>
        <fullName evidence="1">Uncharacterized protein</fullName>
    </submittedName>
</protein>